<dbReference type="InterPro" id="IPR009711">
    <property type="entry name" value="UPF0473"/>
</dbReference>
<dbReference type="AlphaFoldDB" id="A0A1M5NTZ9"/>
<dbReference type="RefSeq" id="WP_073182700.1">
    <property type="nucleotide sequence ID" value="NZ_FQXI01000001.1"/>
</dbReference>
<accession>A0A1M5NTZ9</accession>
<dbReference type="STRING" id="1120995.SAMN02745245_00058"/>
<organism evidence="1 2">
    <name type="scientific">Anaerosphaera aminiphila DSM 21120</name>
    <dbReference type="NCBI Taxonomy" id="1120995"/>
    <lineage>
        <taxon>Bacteria</taxon>
        <taxon>Bacillati</taxon>
        <taxon>Bacillota</taxon>
        <taxon>Tissierellia</taxon>
        <taxon>Tissierellales</taxon>
        <taxon>Peptoniphilaceae</taxon>
        <taxon>Anaerosphaera</taxon>
    </lineage>
</organism>
<sequence>MTNNKSCCGNDHNHEHNHECCNHNHDLQDHDHEYIDEEFETIILTLEDDSELECIVLGVFDFEDKSYIALVPSDEKDGEEVLIYDYLELENDEMELNVIEDEELFNRVSKEFENLFFEEE</sequence>
<gene>
    <name evidence="1" type="ORF">SAMN02745245_00058</name>
</gene>
<reference evidence="1 2" key="1">
    <citation type="submission" date="2016-11" db="EMBL/GenBank/DDBJ databases">
        <authorList>
            <person name="Jaros S."/>
            <person name="Januszkiewicz K."/>
            <person name="Wedrychowicz H."/>
        </authorList>
    </citation>
    <scope>NUCLEOTIDE SEQUENCE [LARGE SCALE GENOMIC DNA]</scope>
    <source>
        <strain evidence="1 2">DSM 21120</strain>
    </source>
</reference>
<dbReference type="EMBL" id="FQXI01000001">
    <property type="protein sequence ID" value="SHG92659.1"/>
    <property type="molecule type" value="Genomic_DNA"/>
</dbReference>
<proteinExistence type="predicted"/>
<keyword evidence="2" id="KW-1185">Reference proteome</keyword>
<evidence type="ECO:0000313" key="1">
    <source>
        <dbReference type="EMBL" id="SHG92659.1"/>
    </source>
</evidence>
<dbReference type="Proteomes" id="UP000184032">
    <property type="component" value="Unassembled WGS sequence"/>
</dbReference>
<dbReference type="OrthoDB" id="9796509at2"/>
<dbReference type="Pfam" id="PF06949">
    <property type="entry name" value="DUF1292"/>
    <property type="match status" value="1"/>
</dbReference>
<protein>
    <submittedName>
        <fullName evidence="1">Uncharacterized protein</fullName>
    </submittedName>
</protein>
<evidence type="ECO:0000313" key="2">
    <source>
        <dbReference type="Proteomes" id="UP000184032"/>
    </source>
</evidence>
<name>A0A1M5NTZ9_9FIRM</name>